<feature type="region of interest" description="Disordered" evidence="1">
    <location>
        <begin position="1"/>
        <end position="37"/>
    </location>
</feature>
<dbReference type="RefSeq" id="WP_270680747.1">
    <property type="nucleotide sequence ID" value="NZ_JAQFWP010000073.1"/>
</dbReference>
<evidence type="ECO:0000313" key="3">
    <source>
        <dbReference type="EMBL" id="MDA2808132.1"/>
    </source>
</evidence>
<keyword evidence="2" id="KW-0812">Transmembrane</keyword>
<evidence type="ECO:0000256" key="2">
    <source>
        <dbReference type="SAM" id="Phobius"/>
    </source>
</evidence>
<protein>
    <submittedName>
        <fullName evidence="3">Uncharacterized protein</fullName>
    </submittedName>
</protein>
<name>A0ABT4TU12_9ACTN</name>
<sequence>MSGSSTRPAEEEGGSPSPVRRMSLYPPPRSTRHTARRRKGWAVAAAVAGAAVVVAGGTAAALVLGPEAERDPGSGSSVPDTFAGTWEGKMIQENEAGEHVTDWDARVRLETGAERGSSEWFTLNCRGSLTLQERDGSRLVFDYVETYDPEDRCVDTSTLTLSEGGAEDTLDARWEATSHDGTTMISTGTLS</sequence>
<feature type="transmembrane region" description="Helical" evidence="2">
    <location>
        <begin position="41"/>
        <end position="64"/>
    </location>
</feature>
<keyword evidence="4" id="KW-1185">Reference proteome</keyword>
<comment type="caution">
    <text evidence="3">The sequence shown here is derived from an EMBL/GenBank/DDBJ whole genome shotgun (WGS) entry which is preliminary data.</text>
</comment>
<proteinExistence type="predicted"/>
<organism evidence="3 4">
    <name type="scientific">Nocardiopsis suaedae</name>
    <dbReference type="NCBI Taxonomy" id="3018444"/>
    <lineage>
        <taxon>Bacteria</taxon>
        <taxon>Bacillati</taxon>
        <taxon>Actinomycetota</taxon>
        <taxon>Actinomycetes</taxon>
        <taxon>Streptosporangiales</taxon>
        <taxon>Nocardiopsidaceae</taxon>
        <taxon>Nocardiopsis</taxon>
    </lineage>
</organism>
<gene>
    <name evidence="3" type="ORF">O4U47_26725</name>
</gene>
<evidence type="ECO:0000313" key="4">
    <source>
        <dbReference type="Proteomes" id="UP001165685"/>
    </source>
</evidence>
<reference evidence="3" key="1">
    <citation type="submission" date="2023-01" db="EMBL/GenBank/DDBJ databases">
        <title>Draft genome sequence of Nocardiopsis sp. LSu2-4 isolated from halophytes.</title>
        <authorList>
            <person name="Duangmal K."/>
            <person name="Chantavorakit T."/>
        </authorList>
    </citation>
    <scope>NUCLEOTIDE SEQUENCE</scope>
    <source>
        <strain evidence="3">LSu2-4</strain>
    </source>
</reference>
<keyword evidence="2" id="KW-0472">Membrane</keyword>
<accession>A0ABT4TU12</accession>
<dbReference type="Proteomes" id="UP001165685">
    <property type="component" value="Unassembled WGS sequence"/>
</dbReference>
<dbReference type="EMBL" id="JAQFWP010000073">
    <property type="protein sequence ID" value="MDA2808132.1"/>
    <property type="molecule type" value="Genomic_DNA"/>
</dbReference>
<evidence type="ECO:0000256" key="1">
    <source>
        <dbReference type="SAM" id="MobiDB-lite"/>
    </source>
</evidence>
<keyword evidence="2" id="KW-1133">Transmembrane helix</keyword>